<gene>
    <name evidence="8" type="ORF">JY500_00310</name>
</gene>
<evidence type="ECO:0000256" key="6">
    <source>
        <dbReference type="PROSITE-ProRule" id="PRU00169"/>
    </source>
</evidence>
<feature type="domain" description="Response regulatory" evidence="7">
    <location>
        <begin position="9"/>
        <end position="124"/>
    </location>
</feature>
<dbReference type="RefSeq" id="WP_206254667.1">
    <property type="nucleotide sequence ID" value="NZ_CP071060.1"/>
</dbReference>
<evidence type="ECO:0000256" key="4">
    <source>
        <dbReference type="ARBA" id="ARBA00023125"/>
    </source>
</evidence>
<dbReference type="InterPro" id="IPR039420">
    <property type="entry name" value="WalR-like"/>
</dbReference>
<keyword evidence="4" id="KW-0238">DNA-binding</keyword>
<dbReference type="Proteomes" id="UP000663570">
    <property type="component" value="Chromosome"/>
</dbReference>
<name>A0ABX7M6T7_9RHOO</name>
<evidence type="ECO:0000256" key="5">
    <source>
        <dbReference type="ARBA" id="ARBA00023163"/>
    </source>
</evidence>
<keyword evidence="5" id="KW-0804">Transcription</keyword>
<sequence length="379" mass="40698">MQNEHDVGLVLVIDDDALIREMVTDALEPAWRVAGAQDASQGLHMAAELQPALILLDVQMPGIDGFEACRRLKDDFATSDIPVLFLSGLNTLEDRLAGLEAGAEDFIAKPFDAIELNARVQGIVRQLAERKRLAASAQSAFSTAFTAMSSAGELGVVIEFMRSGFGCTDYDALATAVFAALTQYGLDGALSLRGSAAPLIRTSQGEASAMEAGVLALMGGQDRIVSLGRRAAFNYPGVTLLVKNMPLDDPDRAGRLRDHLAILAEAASARVRALDADAAVRLRERQLREMLDETRRAIDAIEAQRRAQRGAITVALETMLHGTEREFLHMGLSESQEERVAMLLRAATYEVSNVYDSADDASAGLRALAARLAQETGTA</sequence>
<proteinExistence type="predicted"/>
<dbReference type="PROSITE" id="PS50110">
    <property type="entry name" value="RESPONSE_REGULATORY"/>
    <property type="match status" value="1"/>
</dbReference>
<keyword evidence="9" id="KW-1185">Reference proteome</keyword>
<dbReference type="Gene3D" id="3.40.50.2300">
    <property type="match status" value="1"/>
</dbReference>
<dbReference type="SMART" id="SM00448">
    <property type="entry name" value="REC"/>
    <property type="match status" value="1"/>
</dbReference>
<evidence type="ECO:0000313" key="9">
    <source>
        <dbReference type="Proteomes" id="UP000663570"/>
    </source>
</evidence>
<evidence type="ECO:0000259" key="7">
    <source>
        <dbReference type="PROSITE" id="PS50110"/>
    </source>
</evidence>
<accession>A0ABX7M6T7</accession>
<dbReference type="EMBL" id="CP071060">
    <property type="protein sequence ID" value="QSI77129.1"/>
    <property type="molecule type" value="Genomic_DNA"/>
</dbReference>
<evidence type="ECO:0000256" key="2">
    <source>
        <dbReference type="ARBA" id="ARBA00023012"/>
    </source>
</evidence>
<keyword evidence="3" id="KW-0805">Transcription regulation</keyword>
<dbReference type="Pfam" id="PF00072">
    <property type="entry name" value="Response_reg"/>
    <property type="match status" value="1"/>
</dbReference>
<dbReference type="InterPro" id="IPR011006">
    <property type="entry name" value="CheY-like_superfamily"/>
</dbReference>
<feature type="modified residue" description="4-aspartylphosphate" evidence="6">
    <location>
        <position position="57"/>
    </location>
</feature>
<dbReference type="SUPFAM" id="SSF52172">
    <property type="entry name" value="CheY-like"/>
    <property type="match status" value="1"/>
</dbReference>
<keyword evidence="2" id="KW-0902">Two-component regulatory system</keyword>
<dbReference type="InterPro" id="IPR001789">
    <property type="entry name" value="Sig_transdc_resp-reg_receiver"/>
</dbReference>
<dbReference type="PANTHER" id="PTHR48111">
    <property type="entry name" value="REGULATOR OF RPOS"/>
    <property type="match status" value="1"/>
</dbReference>
<evidence type="ECO:0000313" key="8">
    <source>
        <dbReference type="EMBL" id="QSI77129.1"/>
    </source>
</evidence>
<organism evidence="8 9">
    <name type="scientific">Niveibacterium microcysteis</name>
    <dbReference type="NCBI Taxonomy" id="2811415"/>
    <lineage>
        <taxon>Bacteria</taxon>
        <taxon>Pseudomonadati</taxon>
        <taxon>Pseudomonadota</taxon>
        <taxon>Betaproteobacteria</taxon>
        <taxon>Rhodocyclales</taxon>
        <taxon>Rhodocyclaceae</taxon>
        <taxon>Niveibacterium</taxon>
    </lineage>
</organism>
<reference evidence="8 9" key="1">
    <citation type="submission" date="2021-02" db="EMBL/GenBank/DDBJ databases">
        <title>Niveibacterium changnyeongensis HC41.</title>
        <authorList>
            <person name="Kang M."/>
        </authorList>
    </citation>
    <scope>NUCLEOTIDE SEQUENCE [LARGE SCALE GENOMIC DNA]</scope>
    <source>
        <strain evidence="8 9">HC41</strain>
    </source>
</reference>
<protein>
    <submittedName>
        <fullName evidence="8">Response regulator</fullName>
    </submittedName>
</protein>
<dbReference type="PANTHER" id="PTHR48111:SF1">
    <property type="entry name" value="TWO-COMPONENT RESPONSE REGULATOR ORR33"/>
    <property type="match status" value="1"/>
</dbReference>
<keyword evidence="1 6" id="KW-0597">Phosphoprotein</keyword>
<evidence type="ECO:0000256" key="1">
    <source>
        <dbReference type="ARBA" id="ARBA00022553"/>
    </source>
</evidence>
<evidence type="ECO:0000256" key="3">
    <source>
        <dbReference type="ARBA" id="ARBA00023015"/>
    </source>
</evidence>